<protein>
    <submittedName>
        <fullName evidence="1">Uncharacterized protein</fullName>
    </submittedName>
</protein>
<evidence type="ECO:0000313" key="3">
    <source>
        <dbReference type="Proteomes" id="UP000654075"/>
    </source>
</evidence>
<name>A0A813FNS0_POLGL</name>
<accession>A0A813FNS0</accession>
<dbReference type="Proteomes" id="UP000654075">
    <property type="component" value="Unassembled WGS sequence"/>
</dbReference>
<comment type="caution">
    <text evidence="1">The sequence shown here is derived from an EMBL/GenBank/DDBJ whole genome shotgun (WGS) entry which is preliminary data.</text>
</comment>
<gene>
    <name evidence="1" type="ORF">PGLA1383_LOCUS30066</name>
    <name evidence="2" type="ORF">PGLA2088_LOCUS33042</name>
</gene>
<evidence type="ECO:0000313" key="2">
    <source>
        <dbReference type="EMBL" id="CAE8704066.1"/>
    </source>
</evidence>
<dbReference type="AlphaFoldDB" id="A0A813FNS0"/>
<dbReference type="EMBL" id="CAJNNV010025103">
    <property type="protein sequence ID" value="CAE8612270.1"/>
    <property type="molecule type" value="Genomic_DNA"/>
</dbReference>
<reference evidence="1" key="1">
    <citation type="submission" date="2021-02" db="EMBL/GenBank/DDBJ databases">
        <authorList>
            <person name="Dougan E. K."/>
            <person name="Rhodes N."/>
            <person name="Thang M."/>
            <person name="Chan C."/>
        </authorList>
    </citation>
    <scope>NUCLEOTIDE SEQUENCE</scope>
</reference>
<organism evidence="1 3">
    <name type="scientific">Polarella glacialis</name>
    <name type="common">Dinoflagellate</name>
    <dbReference type="NCBI Taxonomy" id="89957"/>
    <lineage>
        <taxon>Eukaryota</taxon>
        <taxon>Sar</taxon>
        <taxon>Alveolata</taxon>
        <taxon>Dinophyceae</taxon>
        <taxon>Suessiales</taxon>
        <taxon>Suessiaceae</taxon>
        <taxon>Polarella</taxon>
    </lineage>
</organism>
<proteinExistence type="predicted"/>
<sequence>MAMVADARQPLAYAARVLDFPVLLSEAPYITAVKNTFLHFRAASNTSPKVLARSKSSPAIASGTSAGHLLLSEFGFTGLPGDTSPPSNQALSLESKKEEHKLGTCTPCAYFAMKQDGCRQGADRSFCNFCSAAEVGIHKKSKNHNASEQA</sequence>
<keyword evidence="3" id="KW-1185">Reference proteome</keyword>
<dbReference type="Proteomes" id="UP000626109">
    <property type="component" value="Unassembled WGS sequence"/>
</dbReference>
<dbReference type="EMBL" id="CAJNNW010030678">
    <property type="protein sequence ID" value="CAE8704066.1"/>
    <property type="molecule type" value="Genomic_DNA"/>
</dbReference>
<evidence type="ECO:0000313" key="1">
    <source>
        <dbReference type="EMBL" id="CAE8612270.1"/>
    </source>
</evidence>